<evidence type="ECO:0000313" key="2">
    <source>
        <dbReference type="EMBL" id="KPM36267.1"/>
    </source>
</evidence>
<dbReference type="EMBL" id="LKCW01000210">
    <property type="protein sequence ID" value="KPM36267.1"/>
    <property type="molecule type" value="Genomic_DNA"/>
</dbReference>
<organism evidence="2 3">
    <name type="scientific">Neonectria ditissima</name>
    <dbReference type="NCBI Taxonomy" id="78410"/>
    <lineage>
        <taxon>Eukaryota</taxon>
        <taxon>Fungi</taxon>
        <taxon>Dikarya</taxon>
        <taxon>Ascomycota</taxon>
        <taxon>Pezizomycotina</taxon>
        <taxon>Sordariomycetes</taxon>
        <taxon>Hypocreomycetidae</taxon>
        <taxon>Hypocreales</taxon>
        <taxon>Nectriaceae</taxon>
        <taxon>Neonectria</taxon>
    </lineage>
</organism>
<evidence type="ECO:0008006" key="4">
    <source>
        <dbReference type="Google" id="ProtNLM"/>
    </source>
</evidence>
<gene>
    <name evidence="2" type="ORF">AK830_g10284</name>
</gene>
<keyword evidence="1" id="KW-1133">Transmembrane helix</keyword>
<protein>
    <recommendedName>
        <fullName evidence="4">Apple domain-containing protein</fullName>
    </recommendedName>
</protein>
<sequence length="252" mass="26833">MMATVHDSEGLQVDHTVHASNGAQKAPEFMSQYPPNSNYYAPTEQRQQRLPFGLGVWAFGFLVAAITAIVVGGGVGGGLGAALASCHSSDCSAAPAETSACPKPDSSNDTAAYENGALPYTPISATKVNLTLDCPEGDESREIKSSDGFKFDMYCGIDAAMGSTADGGGQIADIGLLIAYTIEDCLQACVQLINLNSRVEDVQACDSVAFSSSPREYLKSWGGNCWLKRGKKERGQNWQREDIPNWAYAELT</sequence>
<evidence type="ECO:0000313" key="3">
    <source>
        <dbReference type="Proteomes" id="UP000050424"/>
    </source>
</evidence>
<dbReference type="OrthoDB" id="5358884at2759"/>
<name>A0A0P7B7A0_9HYPO</name>
<dbReference type="AlphaFoldDB" id="A0A0P7B7A0"/>
<reference evidence="2 3" key="1">
    <citation type="submission" date="2015-09" db="EMBL/GenBank/DDBJ databases">
        <title>Draft genome of a European isolate of the apple canker pathogen Neonectria ditissima.</title>
        <authorList>
            <person name="Gomez-Cortecero A."/>
            <person name="Harrison R.J."/>
            <person name="Armitage A.D."/>
        </authorList>
    </citation>
    <scope>NUCLEOTIDE SEQUENCE [LARGE SCALE GENOMIC DNA]</scope>
    <source>
        <strain evidence="2 3">R09/05</strain>
    </source>
</reference>
<dbReference type="Proteomes" id="UP000050424">
    <property type="component" value="Unassembled WGS sequence"/>
</dbReference>
<proteinExistence type="predicted"/>
<accession>A0A0P7B7A0</accession>
<keyword evidence="1" id="KW-0472">Membrane</keyword>
<evidence type="ECO:0000256" key="1">
    <source>
        <dbReference type="SAM" id="Phobius"/>
    </source>
</evidence>
<dbReference type="STRING" id="78410.A0A0P7B7A0"/>
<comment type="caution">
    <text evidence="2">The sequence shown here is derived from an EMBL/GenBank/DDBJ whole genome shotgun (WGS) entry which is preliminary data.</text>
</comment>
<keyword evidence="3" id="KW-1185">Reference proteome</keyword>
<keyword evidence="1" id="KW-0812">Transmembrane</keyword>
<feature type="transmembrane region" description="Helical" evidence="1">
    <location>
        <begin position="56"/>
        <end position="83"/>
    </location>
</feature>